<evidence type="ECO:0000313" key="2">
    <source>
        <dbReference type="EMBL" id="MFC4212353.1"/>
    </source>
</evidence>
<reference evidence="3" key="1">
    <citation type="journal article" date="2019" name="Int. J. Syst. Evol. Microbiol.">
        <title>The Global Catalogue of Microorganisms (GCM) 10K type strain sequencing project: providing services to taxonomists for standard genome sequencing and annotation.</title>
        <authorList>
            <consortium name="The Broad Institute Genomics Platform"/>
            <consortium name="The Broad Institute Genome Sequencing Center for Infectious Disease"/>
            <person name="Wu L."/>
            <person name="Ma J."/>
        </authorList>
    </citation>
    <scope>NUCLEOTIDE SEQUENCE [LARGE SCALE GENOMIC DNA]</scope>
    <source>
        <strain evidence="3">CCM 8691</strain>
    </source>
</reference>
<keyword evidence="1" id="KW-0812">Transmembrane</keyword>
<dbReference type="EMBL" id="JBHSBW010000013">
    <property type="protein sequence ID" value="MFC4212353.1"/>
    <property type="molecule type" value="Genomic_DNA"/>
</dbReference>
<comment type="caution">
    <text evidence="2">The sequence shown here is derived from an EMBL/GenBank/DDBJ whole genome shotgun (WGS) entry which is preliminary data.</text>
</comment>
<feature type="transmembrane region" description="Helical" evidence="1">
    <location>
        <begin position="6"/>
        <end position="27"/>
    </location>
</feature>
<proteinExistence type="predicted"/>
<dbReference type="Proteomes" id="UP001595789">
    <property type="component" value="Unassembled WGS sequence"/>
</dbReference>
<keyword evidence="1" id="KW-0472">Membrane</keyword>
<evidence type="ECO:0000256" key="1">
    <source>
        <dbReference type="SAM" id="Phobius"/>
    </source>
</evidence>
<keyword evidence="1" id="KW-1133">Transmembrane helix</keyword>
<sequence>MKKLKWIEFSIAMIALLLLIFLLFNILSFKEEPRQRSLNGYPM</sequence>
<dbReference type="RefSeq" id="WP_378986247.1">
    <property type="nucleotide sequence ID" value="NZ_JBHSBW010000013.1"/>
</dbReference>
<protein>
    <submittedName>
        <fullName evidence="2">Uncharacterized protein</fullName>
    </submittedName>
</protein>
<evidence type="ECO:0000313" key="3">
    <source>
        <dbReference type="Proteomes" id="UP001595789"/>
    </source>
</evidence>
<accession>A0ABV8PE26</accession>
<organism evidence="2 3">
    <name type="scientific">Pedobacter lithocola</name>
    <dbReference type="NCBI Taxonomy" id="1908239"/>
    <lineage>
        <taxon>Bacteria</taxon>
        <taxon>Pseudomonadati</taxon>
        <taxon>Bacteroidota</taxon>
        <taxon>Sphingobacteriia</taxon>
        <taxon>Sphingobacteriales</taxon>
        <taxon>Sphingobacteriaceae</taxon>
        <taxon>Pedobacter</taxon>
    </lineage>
</organism>
<gene>
    <name evidence="2" type="ORF">ACFOWA_14235</name>
</gene>
<name>A0ABV8PE26_9SPHI</name>
<keyword evidence="3" id="KW-1185">Reference proteome</keyword>